<feature type="domain" description="Agenet" evidence="2">
    <location>
        <begin position="6"/>
        <end position="72"/>
    </location>
</feature>
<accession>A0A2P5ECQ0</accession>
<dbReference type="Pfam" id="PF05641">
    <property type="entry name" value="Agenet"/>
    <property type="match status" value="1"/>
</dbReference>
<dbReference type="InterPro" id="IPR014002">
    <property type="entry name" value="Agenet_dom_plant"/>
</dbReference>
<feature type="compositionally biased region" description="Basic and acidic residues" evidence="1">
    <location>
        <begin position="300"/>
        <end position="311"/>
    </location>
</feature>
<reference evidence="4" key="1">
    <citation type="submission" date="2016-06" db="EMBL/GenBank/DDBJ databases">
        <title>Parallel loss of symbiosis genes in relatives of nitrogen-fixing non-legume Parasponia.</title>
        <authorList>
            <person name="Van Velzen R."/>
            <person name="Holmer R."/>
            <person name="Bu F."/>
            <person name="Rutten L."/>
            <person name="Van Zeijl A."/>
            <person name="Liu W."/>
            <person name="Santuari L."/>
            <person name="Cao Q."/>
            <person name="Sharma T."/>
            <person name="Shen D."/>
            <person name="Roswanjaya Y."/>
            <person name="Wardhani T."/>
            <person name="Kalhor M.S."/>
            <person name="Jansen J."/>
            <person name="Van den Hoogen J."/>
            <person name="Gungor B."/>
            <person name="Hartog M."/>
            <person name="Hontelez J."/>
            <person name="Verver J."/>
            <person name="Yang W.-C."/>
            <person name="Schijlen E."/>
            <person name="Repin R."/>
            <person name="Schilthuizen M."/>
            <person name="Schranz E."/>
            <person name="Heidstra R."/>
            <person name="Miyata K."/>
            <person name="Fedorova E."/>
            <person name="Kohlen W."/>
            <person name="Bisseling T."/>
            <person name="Smit S."/>
            <person name="Geurts R."/>
        </authorList>
    </citation>
    <scope>NUCLEOTIDE SEQUENCE [LARGE SCALE GENOMIC DNA]</scope>
    <source>
        <strain evidence="4">cv. RG33-2</strain>
    </source>
</reference>
<evidence type="ECO:0000313" key="3">
    <source>
        <dbReference type="EMBL" id="PON83331.1"/>
    </source>
</evidence>
<dbReference type="PANTHER" id="PTHR36805">
    <property type="entry name" value="AGENET DOMAIN-CONTAINING PROTEIN"/>
    <property type="match status" value="1"/>
</dbReference>
<evidence type="ECO:0000313" key="4">
    <source>
        <dbReference type="Proteomes" id="UP000237000"/>
    </source>
</evidence>
<keyword evidence="4" id="KW-1185">Reference proteome</keyword>
<dbReference type="FunCoup" id="A0A2P5ECQ0">
    <property type="interactions" value="742"/>
</dbReference>
<feature type="region of interest" description="Disordered" evidence="1">
    <location>
        <begin position="270"/>
        <end position="311"/>
    </location>
</feature>
<name>A0A2P5ECQ0_TREOI</name>
<comment type="caution">
    <text evidence="3">The sequence shown here is derived from an EMBL/GenBank/DDBJ whole genome shotgun (WGS) entry which is preliminary data.</text>
</comment>
<gene>
    <name evidence="3" type="ORF">TorRG33x02_208980</name>
</gene>
<protein>
    <submittedName>
        <fullName evidence="3">Agenet domain type</fullName>
    </submittedName>
</protein>
<dbReference type="Proteomes" id="UP000237000">
    <property type="component" value="Unassembled WGS sequence"/>
</dbReference>
<feature type="compositionally biased region" description="Polar residues" evidence="1">
    <location>
        <begin position="270"/>
        <end position="297"/>
    </location>
</feature>
<proteinExistence type="predicted"/>
<organism evidence="3 4">
    <name type="scientific">Trema orientale</name>
    <name type="common">Charcoal tree</name>
    <name type="synonym">Celtis orientalis</name>
    <dbReference type="NCBI Taxonomy" id="63057"/>
    <lineage>
        <taxon>Eukaryota</taxon>
        <taxon>Viridiplantae</taxon>
        <taxon>Streptophyta</taxon>
        <taxon>Embryophyta</taxon>
        <taxon>Tracheophyta</taxon>
        <taxon>Spermatophyta</taxon>
        <taxon>Magnoliopsida</taxon>
        <taxon>eudicotyledons</taxon>
        <taxon>Gunneridae</taxon>
        <taxon>Pentapetalae</taxon>
        <taxon>rosids</taxon>
        <taxon>fabids</taxon>
        <taxon>Rosales</taxon>
        <taxon>Cannabaceae</taxon>
        <taxon>Trema</taxon>
    </lineage>
</organism>
<feature type="domain" description="Agenet" evidence="2">
    <location>
        <begin position="109"/>
        <end position="169"/>
    </location>
</feature>
<dbReference type="EMBL" id="JXTC01000180">
    <property type="protein sequence ID" value="PON83331.1"/>
    <property type="molecule type" value="Genomic_DNA"/>
</dbReference>
<dbReference type="SMART" id="SM00743">
    <property type="entry name" value="Agenet"/>
    <property type="match status" value="2"/>
</dbReference>
<dbReference type="OrthoDB" id="1894168at2759"/>
<dbReference type="STRING" id="63057.A0A2P5ECQ0"/>
<evidence type="ECO:0000256" key="1">
    <source>
        <dbReference type="SAM" id="MobiDB-lite"/>
    </source>
</evidence>
<evidence type="ECO:0000259" key="2">
    <source>
        <dbReference type="SMART" id="SM00743"/>
    </source>
</evidence>
<dbReference type="PANTHER" id="PTHR36805:SF7">
    <property type="entry name" value="AGENET DOMAIN-CONTAINING PROTEIN"/>
    <property type="match status" value="1"/>
</dbReference>
<dbReference type="InParanoid" id="A0A2P5ECQ0"/>
<dbReference type="InterPro" id="IPR008395">
    <property type="entry name" value="Agenet-like_dom"/>
</dbReference>
<dbReference type="AlphaFoldDB" id="A0A2P5ECQ0"/>
<sequence length="377" mass="42247">MAPRVLPFKVGHHAEARSFAAGFRGAWFRCKIKDIVREKGQKKYLLEYVDFPDEDLETILLYQKRPTRTKKSQQKKLELMLRPPFPRIYRESQMPDVNTISEVAVIFSDARKIGDLVDWFTDGCYWSGIVTKILEDEKVQIELFPPPVGEGSSYKVCCKDLRPSLDWSPENGWTVSTQRDSKNGEFCAWIVKPVARVAEKSPSLLMRSAGEERIVVPGIAAASQSSFVSRASSNSSQPLDKLEEIEKQPLAATTEKQIHTPGTDMDLDMANSSGIGKTGCSDNDSNSHVKSTSNEIGETTVEKDKFDDGGSSKKMRIDGYIPLKLMCSDTMEAAIVDLEDLINRVKWMKGILLTGMPLSNIRPPWEFLEHRASPAPK</sequence>